<evidence type="ECO:0000313" key="3">
    <source>
        <dbReference type="Proteomes" id="UP000547510"/>
    </source>
</evidence>
<organism evidence="2 3">
    <name type="scientific">Saccharothrix tamanrassetensis</name>
    <dbReference type="NCBI Taxonomy" id="1051531"/>
    <lineage>
        <taxon>Bacteria</taxon>
        <taxon>Bacillati</taxon>
        <taxon>Actinomycetota</taxon>
        <taxon>Actinomycetes</taxon>
        <taxon>Pseudonocardiales</taxon>
        <taxon>Pseudonocardiaceae</taxon>
        <taxon>Saccharothrix</taxon>
    </lineage>
</organism>
<comment type="caution">
    <text evidence="2">The sequence shown here is derived from an EMBL/GenBank/DDBJ whole genome shotgun (WGS) entry which is preliminary data.</text>
</comment>
<feature type="domain" description="DUF397" evidence="1">
    <location>
        <begin position="2"/>
        <end position="53"/>
    </location>
</feature>
<evidence type="ECO:0000313" key="2">
    <source>
        <dbReference type="EMBL" id="MBB5955808.1"/>
    </source>
</evidence>
<sequence>MFRRSSYSGMDGNNCVEVARLAAVVAVRDSKAPEGGQVALSPAGFGRFLTAAKGDRLSRS</sequence>
<keyword evidence="3" id="KW-1185">Reference proteome</keyword>
<proteinExistence type="predicted"/>
<dbReference type="EMBL" id="JACHJN010000003">
    <property type="protein sequence ID" value="MBB5955808.1"/>
    <property type="molecule type" value="Genomic_DNA"/>
</dbReference>
<name>A0A841CHY8_9PSEU</name>
<reference evidence="2 3" key="1">
    <citation type="submission" date="2020-08" db="EMBL/GenBank/DDBJ databases">
        <title>Genomic Encyclopedia of Type Strains, Phase III (KMG-III): the genomes of soil and plant-associated and newly described type strains.</title>
        <authorList>
            <person name="Whitman W."/>
        </authorList>
    </citation>
    <scope>NUCLEOTIDE SEQUENCE [LARGE SCALE GENOMIC DNA]</scope>
    <source>
        <strain evidence="2 3">CECT 8640</strain>
    </source>
</reference>
<accession>A0A841CHY8</accession>
<gene>
    <name evidence="2" type="ORF">FHS29_002389</name>
</gene>
<dbReference type="Proteomes" id="UP000547510">
    <property type="component" value="Unassembled WGS sequence"/>
</dbReference>
<evidence type="ECO:0000259" key="1">
    <source>
        <dbReference type="Pfam" id="PF04149"/>
    </source>
</evidence>
<dbReference type="Pfam" id="PF04149">
    <property type="entry name" value="DUF397"/>
    <property type="match status" value="1"/>
</dbReference>
<dbReference type="AlphaFoldDB" id="A0A841CHY8"/>
<dbReference type="InterPro" id="IPR007278">
    <property type="entry name" value="DUF397"/>
</dbReference>
<dbReference type="RefSeq" id="WP_184690614.1">
    <property type="nucleotide sequence ID" value="NZ_JACHJN010000003.1"/>
</dbReference>
<protein>
    <recommendedName>
        <fullName evidence="1">DUF397 domain-containing protein</fullName>
    </recommendedName>
</protein>